<gene>
    <name evidence="2" type="primary">GLEAN_02513</name>
    <name evidence="2" type="ORF">TcasGA2_TC002513</name>
</gene>
<keyword evidence="3" id="KW-1185">Reference proteome</keyword>
<evidence type="ECO:0000313" key="3">
    <source>
        <dbReference type="Proteomes" id="UP000007266"/>
    </source>
</evidence>
<proteinExistence type="predicted"/>
<reference evidence="2 3" key="2">
    <citation type="journal article" date="2010" name="Nucleic Acids Res.">
        <title>BeetleBase in 2010: revisions to provide comprehensive genomic information for Tribolium castaneum.</title>
        <authorList>
            <person name="Kim H.S."/>
            <person name="Murphy T."/>
            <person name="Xia J."/>
            <person name="Caragea D."/>
            <person name="Park Y."/>
            <person name="Beeman R.W."/>
            <person name="Lorenzen M.D."/>
            <person name="Butcher S."/>
            <person name="Manak J.R."/>
            <person name="Brown S.J."/>
        </authorList>
    </citation>
    <scope>GENOME REANNOTATION</scope>
    <source>
        <strain evidence="2 3">Georgia GA2</strain>
    </source>
</reference>
<feature type="region of interest" description="Disordered" evidence="1">
    <location>
        <begin position="1"/>
        <end position="31"/>
    </location>
</feature>
<protein>
    <submittedName>
        <fullName evidence="2">Uncharacterized protein</fullName>
    </submittedName>
</protein>
<evidence type="ECO:0000313" key="2">
    <source>
        <dbReference type="EMBL" id="EEZ99744.1"/>
    </source>
</evidence>
<dbReference type="HOGENOM" id="CLU_2471980_0_0_1"/>
<reference evidence="2 3" key="1">
    <citation type="journal article" date="2008" name="Nature">
        <title>The genome of the model beetle and pest Tribolium castaneum.</title>
        <authorList>
            <consortium name="Tribolium Genome Sequencing Consortium"/>
            <person name="Richards S."/>
            <person name="Gibbs R.A."/>
            <person name="Weinstock G.M."/>
            <person name="Brown S.J."/>
            <person name="Denell R."/>
            <person name="Beeman R.W."/>
            <person name="Gibbs R."/>
            <person name="Beeman R.W."/>
            <person name="Brown S.J."/>
            <person name="Bucher G."/>
            <person name="Friedrich M."/>
            <person name="Grimmelikhuijzen C.J."/>
            <person name="Klingler M."/>
            <person name="Lorenzen M."/>
            <person name="Richards S."/>
            <person name="Roth S."/>
            <person name="Schroder R."/>
            <person name="Tautz D."/>
            <person name="Zdobnov E.M."/>
            <person name="Muzny D."/>
            <person name="Gibbs R.A."/>
            <person name="Weinstock G.M."/>
            <person name="Attaway T."/>
            <person name="Bell S."/>
            <person name="Buhay C.J."/>
            <person name="Chandrabose M.N."/>
            <person name="Chavez D."/>
            <person name="Clerk-Blankenburg K.P."/>
            <person name="Cree A."/>
            <person name="Dao M."/>
            <person name="Davis C."/>
            <person name="Chacko J."/>
            <person name="Dinh H."/>
            <person name="Dugan-Rocha S."/>
            <person name="Fowler G."/>
            <person name="Garner T.T."/>
            <person name="Garnes J."/>
            <person name="Gnirke A."/>
            <person name="Hawes A."/>
            <person name="Hernandez J."/>
            <person name="Hines S."/>
            <person name="Holder M."/>
            <person name="Hume J."/>
            <person name="Jhangiani S.N."/>
            <person name="Joshi V."/>
            <person name="Khan Z.M."/>
            <person name="Jackson L."/>
            <person name="Kovar C."/>
            <person name="Kowis A."/>
            <person name="Lee S."/>
            <person name="Lewis L.R."/>
            <person name="Margolis J."/>
            <person name="Morgan M."/>
            <person name="Nazareth L.V."/>
            <person name="Nguyen N."/>
            <person name="Okwuonu G."/>
            <person name="Parker D."/>
            <person name="Richards S."/>
            <person name="Ruiz S.J."/>
            <person name="Santibanez J."/>
            <person name="Savard J."/>
            <person name="Scherer S.E."/>
            <person name="Schneider B."/>
            <person name="Sodergren E."/>
            <person name="Tautz D."/>
            <person name="Vattahil S."/>
            <person name="Villasana D."/>
            <person name="White C.S."/>
            <person name="Wright R."/>
            <person name="Park Y."/>
            <person name="Beeman R.W."/>
            <person name="Lord J."/>
            <person name="Oppert B."/>
            <person name="Lorenzen M."/>
            <person name="Brown S."/>
            <person name="Wang L."/>
            <person name="Savard J."/>
            <person name="Tautz D."/>
            <person name="Richards S."/>
            <person name="Weinstock G."/>
            <person name="Gibbs R.A."/>
            <person name="Liu Y."/>
            <person name="Worley K."/>
            <person name="Weinstock G."/>
            <person name="Elsik C.G."/>
            <person name="Reese J.T."/>
            <person name="Elhaik E."/>
            <person name="Landan G."/>
            <person name="Graur D."/>
            <person name="Arensburger P."/>
            <person name="Atkinson P."/>
            <person name="Beeman R.W."/>
            <person name="Beidler J."/>
            <person name="Brown S.J."/>
            <person name="Demuth J.P."/>
            <person name="Drury D.W."/>
            <person name="Du Y.Z."/>
            <person name="Fujiwara H."/>
            <person name="Lorenzen M."/>
            <person name="Maselli V."/>
            <person name="Osanai M."/>
            <person name="Park Y."/>
            <person name="Robertson H.M."/>
            <person name="Tu Z."/>
            <person name="Wang J.J."/>
            <person name="Wang S."/>
            <person name="Richards S."/>
            <person name="Song H."/>
            <person name="Zhang L."/>
            <person name="Sodergren E."/>
            <person name="Werner D."/>
            <person name="Stanke M."/>
            <person name="Morgenstern B."/>
            <person name="Solovyev V."/>
            <person name="Kosarev P."/>
            <person name="Brown G."/>
            <person name="Chen H.C."/>
            <person name="Ermolaeva O."/>
            <person name="Hlavina W."/>
            <person name="Kapustin Y."/>
            <person name="Kiryutin B."/>
            <person name="Kitts P."/>
            <person name="Maglott D."/>
            <person name="Pruitt K."/>
            <person name="Sapojnikov V."/>
            <person name="Souvorov A."/>
            <person name="Mackey A.J."/>
            <person name="Waterhouse R.M."/>
            <person name="Wyder S."/>
            <person name="Zdobnov E.M."/>
            <person name="Zdobnov E.M."/>
            <person name="Wyder S."/>
            <person name="Kriventseva E.V."/>
            <person name="Kadowaki T."/>
            <person name="Bork P."/>
            <person name="Aranda M."/>
            <person name="Bao R."/>
            <person name="Beermann A."/>
            <person name="Berns N."/>
            <person name="Bolognesi R."/>
            <person name="Bonneton F."/>
            <person name="Bopp D."/>
            <person name="Brown S.J."/>
            <person name="Bucher G."/>
            <person name="Butts T."/>
            <person name="Chaumot A."/>
            <person name="Denell R.E."/>
            <person name="Ferrier D.E."/>
            <person name="Friedrich M."/>
            <person name="Gordon C.M."/>
            <person name="Jindra M."/>
            <person name="Klingler M."/>
            <person name="Lan Q."/>
            <person name="Lattorff H.M."/>
            <person name="Laudet V."/>
            <person name="von Levetsow C."/>
            <person name="Liu Z."/>
            <person name="Lutz R."/>
            <person name="Lynch J.A."/>
            <person name="da Fonseca R.N."/>
            <person name="Posnien N."/>
            <person name="Reuter R."/>
            <person name="Roth S."/>
            <person name="Savard J."/>
            <person name="Schinko J.B."/>
            <person name="Schmitt C."/>
            <person name="Schoppmeier M."/>
            <person name="Schroder R."/>
            <person name="Shippy T.D."/>
            <person name="Simonnet F."/>
            <person name="Marques-Souza H."/>
            <person name="Tautz D."/>
            <person name="Tomoyasu Y."/>
            <person name="Trauner J."/>
            <person name="Van der Zee M."/>
            <person name="Vervoort M."/>
            <person name="Wittkopp N."/>
            <person name="Wimmer E.A."/>
            <person name="Yang X."/>
            <person name="Jones A.K."/>
            <person name="Sattelle D.B."/>
            <person name="Ebert P.R."/>
            <person name="Nelson D."/>
            <person name="Scott J.G."/>
            <person name="Beeman R.W."/>
            <person name="Muthukrishnan S."/>
            <person name="Kramer K.J."/>
            <person name="Arakane Y."/>
            <person name="Beeman R.W."/>
            <person name="Zhu Q."/>
            <person name="Hogenkamp D."/>
            <person name="Dixit R."/>
            <person name="Oppert B."/>
            <person name="Jiang H."/>
            <person name="Zou Z."/>
            <person name="Marshall J."/>
            <person name="Elpidina E."/>
            <person name="Vinokurov K."/>
            <person name="Oppert C."/>
            <person name="Zou Z."/>
            <person name="Evans J."/>
            <person name="Lu Z."/>
            <person name="Zhao P."/>
            <person name="Sumathipala N."/>
            <person name="Altincicek B."/>
            <person name="Vilcinskas A."/>
            <person name="Williams M."/>
            <person name="Hultmark D."/>
            <person name="Hetru C."/>
            <person name="Jiang H."/>
            <person name="Grimmelikhuijzen C.J."/>
            <person name="Hauser F."/>
            <person name="Cazzamali G."/>
            <person name="Williamson M."/>
            <person name="Park Y."/>
            <person name="Li B."/>
            <person name="Tanaka Y."/>
            <person name="Predel R."/>
            <person name="Neupert S."/>
            <person name="Schachtner J."/>
            <person name="Verleyen P."/>
            <person name="Raible F."/>
            <person name="Bork P."/>
            <person name="Friedrich M."/>
            <person name="Walden K.K."/>
            <person name="Robertson H.M."/>
            <person name="Angeli S."/>
            <person name="Foret S."/>
            <person name="Bucher G."/>
            <person name="Schuetz S."/>
            <person name="Maleszka R."/>
            <person name="Wimmer E.A."/>
            <person name="Beeman R.W."/>
            <person name="Lorenzen M."/>
            <person name="Tomoyasu Y."/>
            <person name="Miller S.C."/>
            <person name="Grossmann D."/>
            <person name="Bucher G."/>
        </authorList>
    </citation>
    <scope>NUCLEOTIDE SEQUENCE [LARGE SCALE GENOMIC DNA]</scope>
    <source>
        <strain evidence="2 3">Georgia GA2</strain>
    </source>
</reference>
<feature type="compositionally biased region" description="Basic residues" evidence="1">
    <location>
        <begin position="18"/>
        <end position="31"/>
    </location>
</feature>
<sequence>MACPASDVSRIPDISGNKLRRNANHPRNHHRAYPTRIMPCLCALRSSFGRYPRLMTPFSRNNGDSIIIKGIFSGTLGTDVSRAGFDLF</sequence>
<dbReference type="Proteomes" id="UP000007266">
    <property type="component" value="Linkage group 3"/>
</dbReference>
<dbReference type="AlphaFoldDB" id="D6WH72"/>
<name>D6WH72_TRICA</name>
<evidence type="ECO:0000256" key="1">
    <source>
        <dbReference type="SAM" id="MobiDB-lite"/>
    </source>
</evidence>
<dbReference type="EMBL" id="KQ971330">
    <property type="protein sequence ID" value="EEZ99744.1"/>
    <property type="molecule type" value="Genomic_DNA"/>
</dbReference>
<accession>D6WH72</accession>
<organism evidence="2 3">
    <name type="scientific">Tribolium castaneum</name>
    <name type="common">Red flour beetle</name>
    <dbReference type="NCBI Taxonomy" id="7070"/>
    <lineage>
        <taxon>Eukaryota</taxon>
        <taxon>Metazoa</taxon>
        <taxon>Ecdysozoa</taxon>
        <taxon>Arthropoda</taxon>
        <taxon>Hexapoda</taxon>
        <taxon>Insecta</taxon>
        <taxon>Pterygota</taxon>
        <taxon>Neoptera</taxon>
        <taxon>Endopterygota</taxon>
        <taxon>Coleoptera</taxon>
        <taxon>Polyphaga</taxon>
        <taxon>Cucujiformia</taxon>
        <taxon>Tenebrionidae</taxon>
        <taxon>Tenebrionidae incertae sedis</taxon>
        <taxon>Tribolium</taxon>
    </lineage>
</organism>